<reference evidence="3 4" key="1">
    <citation type="submission" date="2019-03" db="EMBL/GenBank/DDBJ databases">
        <title>Genomic Encyclopedia of Type Strains, Phase IV (KMG-IV): sequencing the most valuable type-strain genomes for metagenomic binning, comparative biology and taxonomic classification.</title>
        <authorList>
            <person name="Goeker M."/>
        </authorList>
    </citation>
    <scope>NUCLEOTIDE SEQUENCE [LARGE SCALE GENOMIC DNA]</scope>
    <source>
        <strain evidence="3 4">DSM 28697</strain>
    </source>
</reference>
<gene>
    <name evidence="3" type="ORF">EV213_10176</name>
</gene>
<dbReference type="NCBIfam" id="TIGR00762">
    <property type="entry name" value="DegV"/>
    <property type="match status" value="1"/>
</dbReference>
<accession>A0A4V3D654</accession>
<name>A0A4V3D654_9BACI</name>
<keyword evidence="2" id="KW-0446">Lipid-binding</keyword>
<dbReference type="InterPro" id="IPR043168">
    <property type="entry name" value="DegV_C"/>
</dbReference>
<organism evidence="3 4">
    <name type="scientific">Aureibacillus halotolerans</name>
    <dbReference type="NCBI Taxonomy" id="1508390"/>
    <lineage>
        <taxon>Bacteria</taxon>
        <taxon>Bacillati</taxon>
        <taxon>Bacillota</taxon>
        <taxon>Bacilli</taxon>
        <taxon>Bacillales</taxon>
        <taxon>Bacillaceae</taxon>
        <taxon>Aureibacillus</taxon>
    </lineage>
</organism>
<dbReference type="AlphaFoldDB" id="A0A4V3D654"/>
<dbReference type="Proteomes" id="UP000295632">
    <property type="component" value="Unassembled WGS sequence"/>
</dbReference>
<keyword evidence="4" id="KW-1185">Reference proteome</keyword>
<dbReference type="RefSeq" id="WP_133578491.1">
    <property type="nucleotide sequence ID" value="NZ_SNYJ01000001.1"/>
</dbReference>
<evidence type="ECO:0000256" key="1">
    <source>
        <dbReference type="ARBA" id="ARBA00003238"/>
    </source>
</evidence>
<dbReference type="InterPro" id="IPR050270">
    <property type="entry name" value="DegV_domain_contain"/>
</dbReference>
<dbReference type="PANTHER" id="PTHR33434:SF8">
    <property type="entry name" value="DEGV DOMAIN-CONTAINING PROTEIN SPR1019"/>
    <property type="match status" value="1"/>
</dbReference>
<comment type="caution">
    <text evidence="3">The sequence shown here is derived from an EMBL/GenBank/DDBJ whole genome shotgun (WGS) entry which is preliminary data.</text>
</comment>
<comment type="function">
    <text evidence="1">May bind long-chain fatty acids, such as palmitate, and may play a role in lipid transport or fatty acid metabolism.</text>
</comment>
<dbReference type="OrthoDB" id="5429275at2"/>
<sequence length="281" mass="30761">MQPISIVTDSTLDLPDHLLEMYEVHVVPLTITLDNTSYTDRVDISAHEFLLKLKQSEDLPKTSQPAVGQFVSIYEELAKKGHQVLSIHMTGGMSGTVESARTAASQVDADVTVVDSLYTSSALGFQVLEAAKMAAENYSMASIVTRLNEVRASTTLMIMVDTLEYLKKGGRIGRVKALIGSLLKRKPVARLEEGTLSPINSVRTHSQVMKQFMQTFEEETKGRVTRRIAIAHADAEALAQTLKEKLLTVTSAEMFIVDTTAVVTAHTGPGALALMYYTDQE</sequence>
<dbReference type="PANTHER" id="PTHR33434">
    <property type="entry name" value="DEGV DOMAIN-CONTAINING PROTEIN DR_1986-RELATED"/>
    <property type="match status" value="1"/>
</dbReference>
<evidence type="ECO:0000313" key="3">
    <source>
        <dbReference type="EMBL" id="TDQ42647.1"/>
    </source>
</evidence>
<dbReference type="SUPFAM" id="SSF82549">
    <property type="entry name" value="DAK1/DegV-like"/>
    <property type="match status" value="1"/>
</dbReference>
<dbReference type="Pfam" id="PF02645">
    <property type="entry name" value="DegV"/>
    <property type="match status" value="1"/>
</dbReference>
<dbReference type="Gene3D" id="3.40.50.10170">
    <property type="match status" value="1"/>
</dbReference>
<dbReference type="PROSITE" id="PS51482">
    <property type="entry name" value="DEGV"/>
    <property type="match status" value="1"/>
</dbReference>
<dbReference type="GO" id="GO:0008289">
    <property type="term" value="F:lipid binding"/>
    <property type="evidence" value="ECO:0007669"/>
    <property type="project" value="UniProtKB-KW"/>
</dbReference>
<protein>
    <submittedName>
        <fullName evidence="3">DegV family protein with EDD domain</fullName>
    </submittedName>
</protein>
<dbReference type="Gene3D" id="3.30.1180.10">
    <property type="match status" value="1"/>
</dbReference>
<dbReference type="EMBL" id="SNYJ01000001">
    <property type="protein sequence ID" value="TDQ42647.1"/>
    <property type="molecule type" value="Genomic_DNA"/>
</dbReference>
<evidence type="ECO:0000313" key="4">
    <source>
        <dbReference type="Proteomes" id="UP000295632"/>
    </source>
</evidence>
<dbReference type="InterPro" id="IPR003797">
    <property type="entry name" value="DegV"/>
</dbReference>
<proteinExistence type="predicted"/>
<evidence type="ECO:0000256" key="2">
    <source>
        <dbReference type="ARBA" id="ARBA00023121"/>
    </source>
</evidence>